<dbReference type="SMART" id="SM00134">
    <property type="entry name" value="LU"/>
    <property type="match status" value="1"/>
</dbReference>
<dbReference type="GeneID" id="117355349"/>
<dbReference type="OrthoDB" id="5945173at2759"/>
<keyword evidence="5" id="KW-0325">Glycoprotein</keyword>
<keyword evidence="4 6" id="KW-0472">Membrane</keyword>
<dbReference type="Gene3D" id="2.10.60.10">
    <property type="entry name" value="CD59"/>
    <property type="match status" value="1"/>
</dbReference>
<dbReference type="Proteomes" id="UP000515159">
    <property type="component" value="Chromosome 2"/>
</dbReference>
<evidence type="ECO:0000256" key="4">
    <source>
        <dbReference type="ARBA" id="ARBA00023136"/>
    </source>
</evidence>
<dbReference type="Pfam" id="PF00087">
    <property type="entry name" value="Toxin_TOLIP"/>
    <property type="match status" value="1"/>
</dbReference>
<evidence type="ECO:0000256" key="7">
    <source>
        <dbReference type="SAM" id="SignalP"/>
    </source>
</evidence>
<dbReference type="PANTHER" id="PTHR16983">
    <property type="entry name" value="UPAR/LY6 DOMAIN-CONTAINING PROTEIN"/>
    <property type="match status" value="1"/>
</dbReference>
<evidence type="ECO:0000313" key="10">
    <source>
        <dbReference type="RefSeq" id="XP_033789669.1"/>
    </source>
</evidence>
<keyword evidence="6" id="KW-1133">Transmembrane helix</keyword>
<evidence type="ECO:0000256" key="2">
    <source>
        <dbReference type="ARBA" id="ARBA00022475"/>
    </source>
</evidence>
<feature type="domain" description="UPAR/Ly6" evidence="8">
    <location>
        <begin position="21"/>
        <end position="108"/>
    </location>
</feature>
<feature type="chain" id="PRO_5027669984" evidence="7">
    <location>
        <begin position="21"/>
        <end position="140"/>
    </location>
</feature>
<keyword evidence="2" id="KW-1003">Cell membrane</keyword>
<dbReference type="PANTHER" id="PTHR16983:SF10">
    <property type="entry name" value="PROTEIN QUIVER"/>
    <property type="match status" value="1"/>
</dbReference>
<dbReference type="RefSeq" id="XP_033789669.1">
    <property type="nucleotide sequence ID" value="XM_033933778.1"/>
</dbReference>
<evidence type="ECO:0000259" key="8">
    <source>
        <dbReference type="SMART" id="SM00134"/>
    </source>
</evidence>
<comment type="subcellular location">
    <subcellularLocation>
        <location evidence="1">Cell membrane</location>
    </subcellularLocation>
</comment>
<dbReference type="SUPFAM" id="SSF57302">
    <property type="entry name" value="Snake toxin-like"/>
    <property type="match status" value="1"/>
</dbReference>
<dbReference type="FunFam" id="2.10.60.10:FF:000003">
    <property type="entry name" value="lymphocyte antigen 6E isoform X1"/>
    <property type="match status" value="1"/>
</dbReference>
<name>A0A6P8Q0D8_GEOSA</name>
<evidence type="ECO:0000256" key="5">
    <source>
        <dbReference type="ARBA" id="ARBA00023180"/>
    </source>
</evidence>
<sequence length="140" mass="15146">MKTFLLSLLAAALCLHPADSLKCYTCESAIELKNSKCLIETNCTSEAMYCMTTHAIAHEETAINKRCAAECTSRTVVAEELTVSDSCCQTDLCNFNGDEKEAGERKRKEVEVSAAVSVRIGVLTLVIAVGFFGSLLSLEL</sequence>
<dbReference type="InterPro" id="IPR045860">
    <property type="entry name" value="Snake_toxin-like_sf"/>
</dbReference>
<evidence type="ECO:0000256" key="3">
    <source>
        <dbReference type="ARBA" id="ARBA00022729"/>
    </source>
</evidence>
<evidence type="ECO:0000313" key="9">
    <source>
        <dbReference type="Proteomes" id="UP000515159"/>
    </source>
</evidence>
<gene>
    <name evidence="10" type="primary">LOC117355349</name>
</gene>
<dbReference type="GO" id="GO:0005886">
    <property type="term" value="C:plasma membrane"/>
    <property type="evidence" value="ECO:0007669"/>
    <property type="project" value="UniProtKB-SubCell"/>
</dbReference>
<reference evidence="10" key="1">
    <citation type="submission" date="2025-08" db="UniProtKB">
        <authorList>
            <consortium name="RefSeq"/>
        </authorList>
    </citation>
    <scope>IDENTIFICATION</scope>
</reference>
<evidence type="ECO:0000256" key="6">
    <source>
        <dbReference type="SAM" id="Phobius"/>
    </source>
</evidence>
<organism evidence="9 10">
    <name type="scientific">Geotrypetes seraphini</name>
    <name type="common">Gaboon caecilian</name>
    <name type="synonym">Caecilia seraphini</name>
    <dbReference type="NCBI Taxonomy" id="260995"/>
    <lineage>
        <taxon>Eukaryota</taxon>
        <taxon>Metazoa</taxon>
        <taxon>Chordata</taxon>
        <taxon>Craniata</taxon>
        <taxon>Vertebrata</taxon>
        <taxon>Euteleostomi</taxon>
        <taxon>Amphibia</taxon>
        <taxon>Gymnophiona</taxon>
        <taxon>Geotrypetes</taxon>
    </lineage>
</organism>
<keyword evidence="3 7" id="KW-0732">Signal</keyword>
<proteinExistence type="predicted"/>
<dbReference type="InterPro" id="IPR051110">
    <property type="entry name" value="Ly-6/neurotoxin-like_GPI-ap"/>
</dbReference>
<protein>
    <submittedName>
        <fullName evidence="10">Prostate stem cell antigen-like</fullName>
    </submittedName>
</protein>
<keyword evidence="6" id="KW-0812">Transmembrane</keyword>
<dbReference type="InterPro" id="IPR035076">
    <property type="entry name" value="Toxin/TOLIP"/>
</dbReference>
<dbReference type="KEGG" id="gsh:117355349"/>
<dbReference type="AlphaFoldDB" id="A0A6P8Q0D8"/>
<feature type="signal peptide" evidence="7">
    <location>
        <begin position="1"/>
        <end position="20"/>
    </location>
</feature>
<accession>A0A6P8Q0D8</accession>
<feature type="transmembrane region" description="Helical" evidence="6">
    <location>
        <begin position="116"/>
        <end position="138"/>
    </location>
</feature>
<evidence type="ECO:0000256" key="1">
    <source>
        <dbReference type="ARBA" id="ARBA00004236"/>
    </source>
</evidence>
<dbReference type="InterPro" id="IPR016054">
    <property type="entry name" value="LY6_UPA_recep-like"/>
</dbReference>
<dbReference type="InParanoid" id="A0A6P8Q0D8"/>
<keyword evidence="9" id="KW-1185">Reference proteome</keyword>